<dbReference type="PANTHER" id="PTHR36919:SF2">
    <property type="entry name" value="BLL6627 PROTEIN"/>
    <property type="match status" value="1"/>
</dbReference>
<evidence type="ECO:0000313" key="3">
    <source>
        <dbReference type="EMBL" id="MBB3712117.1"/>
    </source>
</evidence>
<comment type="caution">
    <text evidence="3">The sequence shown here is derived from an EMBL/GenBank/DDBJ whole genome shotgun (WGS) entry which is preliminary data.</text>
</comment>
<organism evidence="3 4">
    <name type="scientific">Limimaricola variabilis</name>
    <dbReference type="NCBI Taxonomy" id="1492771"/>
    <lineage>
        <taxon>Bacteria</taxon>
        <taxon>Pseudomonadati</taxon>
        <taxon>Pseudomonadota</taxon>
        <taxon>Alphaproteobacteria</taxon>
        <taxon>Rhodobacterales</taxon>
        <taxon>Paracoccaceae</taxon>
        <taxon>Limimaricola</taxon>
    </lineage>
</organism>
<proteinExistence type="predicted"/>
<gene>
    <name evidence="3" type="ORF">FHS00_001694</name>
</gene>
<dbReference type="EMBL" id="JACIBX010000005">
    <property type="protein sequence ID" value="MBB3712117.1"/>
    <property type="molecule type" value="Genomic_DNA"/>
</dbReference>
<keyword evidence="1" id="KW-0732">Signal</keyword>
<feature type="chain" id="PRO_5046775238" evidence="1">
    <location>
        <begin position="21"/>
        <end position="129"/>
    </location>
</feature>
<evidence type="ECO:0000259" key="2">
    <source>
        <dbReference type="Pfam" id="PF09917"/>
    </source>
</evidence>
<dbReference type="Proteomes" id="UP000576152">
    <property type="component" value="Unassembled WGS sequence"/>
</dbReference>
<keyword evidence="4" id="KW-1185">Reference proteome</keyword>
<dbReference type="PANTHER" id="PTHR36919">
    <property type="entry name" value="BLR1215 PROTEIN"/>
    <property type="match status" value="1"/>
</dbReference>
<name>A0ABR6HNI0_9RHOB</name>
<feature type="signal peptide" evidence="1">
    <location>
        <begin position="1"/>
        <end position="20"/>
    </location>
</feature>
<evidence type="ECO:0000313" key="4">
    <source>
        <dbReference type="Proteomes" id="UP000576152"/>
    </source>
</evidence>
<dbReference type="RefSeq" id="WP_183471797.1">
    <property type="nucleotide sequence ID" value="NZ_JACIBX010000005.1"/>
</dbReference>
<protein>
    <submittedName>
        <fullName evidence="3">Uncharacterized protein (DUF2147 family)</fullName>
    </submittedName>
</protein>
<sequence>MKRLAWAALAAIALAGTASAEPLLGTWRTAPDDNGNSGLVQVAPCGAQLCGQLVKAYGPDGAEITSPNLGRHIISETKAVGGGEYRGKVFAPDNGKTYNSKLVLAGDRLSVSGCVLGFCREGGVWQKVQ</sequence>
<dbReference type="Gene3D" id="2.40.128.520">
    <property type="match status" value="1"/>
</dbReference>
<accession>A0ABR6HNI0</accession>
<evidence type="ECO:0000256" key="1">
    <source>
        <dbReference type="SAM" id="SignalP"/>
    </source>
</evidence>
<dbReference type="Pfam" id="PF09917">
    <property type="entry name" value="DUF2147"/>
    <property type="match status" value="1"/>
</dbReference>
<feature type="domain" description="DUF2147" evidence="2">
    <location>
        <begin position="25"/>
        <end position="126"/>
    </location>
</feature>
<reference evidence="3 4" key="1">
    <citation type="submission" date="2020-08" db="EMBL/GenBank/DDBJ databases">
        <title>Genomic Encyclopedia of Type Strains, Phase III (KMG-III): the genomes of soil and plant-associated and newly described type strains.</title>
        <authorList>
            <person name="Whitman W."/>
        </authorList>
    </citation>
    <scope>NUCLEOTIDE SEQUENCE [LARGE SCALE GENOMIC DNA]</scope>
    <source>
        <strain evidence="3 4">CECT 8572</strain>
    </source>
</reference>
<dbReference type="InterPro" id="IPR019223">
    <property type="entry name" value="DUF2147"/>
</dbReference>